<dbReference type="Proteomes" id="UP000255295">
    <property type="component" value="Unassembled WGS sequence"/>
</dbReference>
<proteinExistence type="predicted"/>
<name>A0A2S0JX26_LYSSH</name>
<accession>A0A2S0JX26</accession>
<evidence type="ECO:0000313" key="4">
    <source>
        <dbReference type="Proteomes" id="UP000255295"/>
    </source>
</evidence>
<evidence type="ECO:0000313" key="1">
    <source>
        <dbReference type="EMBL" id="AVK95619.1"/>
    </source>
</evidence>
<organism evidence="1 3">
    <name type="scientific">Lysinibacillus sphaericus</name>
    <name type="common">Bacillus sphaericus</name>
    <dbReference type="NCBI Taxonomy" id="1421"/>
    <lineage>
        <taxon>Bacteria</taxon>
        <taxon>Bacillati</taxon>
        <taxon>Bacillota</taxon>
        <taxon>Bacilli</taxon>
        <taxon>Bacillales</taxon>
        <taxon>Bacillaceae</taxon>
        <taxon>Lysinibacillus</taxon>
    </lineage>
</organism>
<protein>
    <submittedName>
        <fullName evidence="1">Uncharacterized protein</fullName>
    </submittedName>
</protein>
<evidence type="ECO:0000313" key="3">
    <source>
        <dbReference type="Proteomes" id="UP000238825"/>
    </source>
</evidence>
<dbReference type="GeneID" id="48275484"/>
<dbReference type="Proteomes" id="UP000238825">
    <property type="component" value="Chromosome"/>
</dbReference>
<gene>
    <name evidence="1" type="ORF">LS41612_04680</name>
    <name evidence="2" type="ORF">NCTC10338_03842</name>
</gene>
<sequence length="201" mass="21195">MDVLKVATKTLQLAIQTAIEGVRGVVDGINIKQNELAQSVENVNAKVGRMDSPFEVGKLLPFQIAQYVQGIGDLKWISVYKVSGAGLLDLAISYSSFGSGISIVVDGVTLVKTPNLLPSAQGVSPSGEYLSPSGTSMVTHINSSTTVTVVTNSGTYAPDTPSGTGMLWINRPIKFKNSLEIFVTGATSQQVGYRIQGGIFV</sequence>
<dbReference type="EMBL" id="UFSZ01000001">
    <property type="protein sequence ID" value="SUV18668.1"/>
    <property type="molecule type" value="Genomic_DNA"/>
</dbReference>
<evidence type="ECO:0000313" key="2">
    <source>
        <dbReference type="EMBL" id="SUV18668.1"/>
    </source>
</evidence>
<dbReference type="RefSeq" id="WP_024364935.1">
    <property type="nucleotide sequence ID" value="NZ_CP019980.1"/>
</dbReference>
<dbReference type="AlphaFoldDB" id="A0A2S0JX26"/>
<reference evidence="2 4" key="2">
    <citation type="submission" date="2018-06" db="EMBL/GenBank/DDBJ databases">
        <authorList>
            <consortium name="Pathogen Informatics"/>
            <person name="Doyle S."/>
        </authorList>
    </citation>
    <scope>NUCLEOTIDE SEQUENCE [LARGE SCALE GENOMIC DNA]</scope>
    <source>
        <strain evidence="2 4">NCTC10338</strain>
    </source>
</reference>
<dbReference type="EMBL" id="CP019980">
    <property type="protein sequence ID" value="AVK95619.1"/>
    <property type="molecule type" value="Genomic_DNA"/>
</dbReference>
<reference evidence="1 3" key="1">
    <citation type="submission" date="2017-03" db="EMBL/GenBank/DDBJ databases">
        <title>The whole genome sequencing and assembly of Lysinibacillus sphaericus DSM 28T strain.</title>
        <authorList>
            <person name="Lee Y.-J."/>
            <person name="Yi H."/>
            <person name="Bahn Y.-S."/>
            <person name="Kim J.F."/>
            <person name="Lee D.-W."/>
        </authorList>
    </citation>
    <scope>NUCLEOTIDE SEQUENCE [LARGE SCALE GENOMIC DNA]</scope>
    <source>
        <strain evidence="1 3">DSM 28</strain>
    </source>
</reference>